<dbReference type="InterPro" id="IPR000182">
    <property type="entry name" value="GNAT_dom"/>
</dbReference>
<name>A0ABW3ZVN5_9BACI</name>
<sequence>MLIGHIRGLTDGFITLYVCEMVIDEAYRGLGFGDKLLQYIHEQFLKTRVEMLAVSSSRTFYEQHGYRSFYGFRKTFD</sequence>
<dbReference type="SUPFAM" id="SSF55729">
    <property type="entry name" value="Acyl-CoA N-acyltransferases (Nat)"/>
    <property type="match status" value="1"/>
</dbReference>
<dbReference type="RefSeq" id="WP_382399851.1">
    <property type="nucleotide sequence ID" value="NZ_JBHTNH010000019.1"/>
</dbReference>
<reference evidence="3" key="1">
    <citation type="journal article" date="2019" name="Int. J. Syst. Evol. Microbiol.">
        <title>The Global Catalogue of Microorganisms (GCM) 10K type strain sequencing project: providing services to taxonomists for standard genome sequencing and annotation.</title>
        <authorList>
            <consortium name="The Broad Institute Genomics Platform"/>
            <consortium name="The Broad Institute Genome Sequencing Center for Infectious Disease"/>
            <person name="Wu L."/>
            <person name="Ma J."/>
        </authorList>
    </citation>
    <scope>NUCLEOTIDE SEQUENCE [LARGE SCALE GENOMIC DNA]</scope>
    <source>
        <strain evidence="3">CCUG 54822</strain>
    </source>
</reference>
<accession>A0ABW3ZVN5</accession>
<dbReference type="Pfam" id="PF13508">
    <property type="entry name" value="Acetyltransf_7"/>
    <property type="match status" value="1"/>
</dbReference>
<protein>
    <submittedName>
        <fullName evidence="2">GNAT family N-acetyltransferase</fullName>
    </submittedName>
</protein>
<proteinExistence type="predicted"/>
<organism evidence="2 3">
    <name type="scientific">Lentibacillus salinarum</name>
    <dbReference type="NCBI Taxonomy" id="446820"/>
    <lineage>
        <taxon>Bacteria</taxon>
        <taxon>Bacillati</taxon>
        <taxon>Bacillota</taxon>
        <taxon>Bacilli</taxon>
        <taxon>Bacillales</taxon>
        <taxon>Bacillaceae</taxon>
        <taxon>Lentibacillus</taxon>
    </lineage>
</organism>
<dbReference type="Proteomes" id="UP001597178">
    <property type="component" value="Unassembled WGS sequence"/>
</dbReference>
<dbReference type="PROSITE" id="PS51186">
    <property type="entry name" value="GNAT"/>
    <property type="match status" value="1"/>
</dbReference>
<gene>
    <name evidence="2" type="ORF">ACFQ4A_09140</name>
</gene>
<evidence type="ECO:0000259" key="1">
    <source>
        <dbReference type="PROSITE" id="PS51186"/>
    </source>
</evidence>
<comment type="caution">
    <text evidence="2">The sequence shown here is derived from an EMBL/GenBank/DDBJ whole genome shotgun (WGS) entry which is preliminary data.</text>
</comment>
<keyword evidence="3" id="KW-1185">Reference proteome</keyword>
<dbReference type="Gene3D" id="3.40.630.30">
    <property type="match status" value="1"/>
</dbReference>
<dbReference type="CDD" id="cd04301">
    <property type="entry name" value="NAT_SF"/>
    <property type="match status" value="1"/>
</dbReference>
<dbReference type="EMBL" id="JBHTNH010000019">
    <property type="protein sequence ID" value="MFD1361817.1"/>
    <property type="molecule type" value="Genomic_DNA"/>
</dbReference>
<feature type="domain" description="N-acetyltransferase" evidence="1">
    <location>
        <begin position="1"/>
        <end position="77"/>
    </location>
</feature>
<evidence type="ECO:0000313" key="3">
    <source>
        <dbReference type="Proteomes" id="UP001597178"/>
    </source>
</evidence>
<evidence type="ECO:0000313" key="2">
    <source>
        <dbReference type="EMBL" id="MFD1361817.1"/>
    </source>
</evidence>
<dbReference type="InterPro" id="IPR016181">
    <property type="entry name" value="Acyl_CoA_acyltransferase"/>
</dbReference>